<dbReference type="EMBL" id="CP076544">
    <property type="protein sequence ID" value="QWS34741.1"/>
    <property type="molecule type" value="Genomic_DNA"/>
</dbReference>
<evidence type="ECO:0000313" key="2">
    <source>
        <dbReference type="Proteomes" id="UP000681794"/>
    </source>
</evidence>
<gene>
    <name evidence="1" type="ORF">KM842_06305</name>
</gene>
<name>A0ACD1E807_9MICO</name>
<organism evidence="1 2">
    <name type="scientific">Curtobacterium aetherium</name>
    <dbReference type="NCBI Taxonomy" id="2841594"/>
    <lineage>
        <taxon>Bacteria</taxon>
        <taxon>Bacillati</taxon>
        <taxon>Actinomycetota</taxon>
        <taxon>Actinomycetes</taxon>
        <taxon>Micrococcales</taxon>
        <taxon>Microbacteriaceae</taxon>
        <taxon>Curtobacterium</taxon>
    </lineage>
</organism>
<keyword evidence="2" id="KW-1185">Reference proteome</keyword>
<proteinExistence type="predicted"/>
<dbReference type="Proteomes" id="UP000681794">
    <property type="component" value="Chromosome"/>
</dbReference>
<protein>
    <submittedName>
        <fullName evidence="1">Uncharacterized protein</fullName>
    </submittedName>
</protein>
<sequence length="171" mass="17492">MPRRPRRSATIVAALASAVALTVLTGCSSFADPADRAEADEPTGGAGVSESSGPSGSSPVVFTFTCSVGDGSATETYTTSAAVWEDGRTSCTAAPITGTQPSRQQQSALDAAAGDATLAELAEGCAVSGTAPWTTPVRSREQANVAAGLERYCPGHPEIDRLRDALTVYRR</sequence>
<evidence type="ECO:0000313" key="1">
    <source>
        <dbReference type="EMBL" id="QWS34741.1"/>
    </source>
</evidence>
<reference evidence="1" key="1">
    <citation type="submission" date="2021-06" db="EMBL/GenBank/DDBJ databases">
        <authorList>
            <person name="Ellington A.J."/>
            <person name="Bryan N.C."/>
            <person name="Christner B.C."/>
            <person name="Reisch C.R."/>
        </authorList>
    </citation>
    <scope>NUCLEOTIDE SEQUENCE</scope>
    <source>
        <strain evidence="1">L6-1</strain>
    </source>
</reference>
<accession>A0ACD1E807</accession>